<dbReference type="SUPFAM" id="SSF57184">
    <property type="entry name" value="Growth factor receptor domain"/>
    <property type="match status" value="2"/>
</dbReference>
<dbReference type="Gene3D" id="2.10.50.10">
    <property type="entry name" value="Tumor Necrosis Factor Receptor, subunit A, domain 2"/>
    <property type="match status" value="5"/>
</dbReference>
<proteinExistence type="predicted"/>
<dbReference type="PANTHER" id="PTHR46104:SF1">
    <property type="entry name" value="GENE 9195-RELATED"/>
    <property type="match status" value="1"/>
</dbReference>
<dbReference type="EMBL" id="JH767399">
    <property type="protein sequence ID" value="EQC24780.1"/>
    <property type="molecule type" value="Genomic_DNA"/>
</dbReference>
<evidence type="ECO:0000313" key="2">
    <source>
        <dbReference type="Proteomes" id="UP000030762"/>
    </source>
</evidence>
<evidence type="ECO:0008006" key="3">
    <source>
        <dbReference type="Google" id="ProtNLM"/>
    </source>
</evidence>
<dbReference type="RefSeq" id="XP_008621791.1">
    <property type="nucleotide sequence ID" value="XM_008623569.1"/>
</dbReference>
<sequence>MRRSFSDCTNCPPGSYCQSLGLSLPTDVCAAGYYCISGATTPTQYESPIGFFSPAGAYSPSACPPGTYNNQVRQSQCANCPARFYCNGTATVQPAVCPQGFYCPMSTALPQKCPAGTYSNLTGLAVTTDCLSCPPGFFCQTSGLVQPSGPCMAGYTCTGGAMFPNPNGQSYGTICPAGMYCPLGSALPLPCPLGTYRPNTLGQNVTDCTPSPGGTFSNATGLTAPTGVCSAGYYCTSTAFIATPTDGVTGNLCPVGFFCPLGSSSPLKCLSDCQLCAPGQYCNTTGAVAPSGPCDPGYFCQFNNAVARPTGISTVNGVQLGGGICPVANFCSGGSSAPTVCAAGTYSISTGASQCTPCPAGYYCPAGTSDYSGLACPQGYYCPQGTRTMHEYPYCQLCAPGQYCNTTGAVAPSGPCDPGYFCQFNNAVAQPTGVSTVNGVQLGGGICPVANFCPGGSSAPTVCAAGTYSISTGASQCTPCPAGYYCPAGTSDYSGLACPQGYYCPQGTRTMHEYPCPKGTYSTQTTLQNVTQCVYAPGGMYVDIVGATA</sequence>
<dbReference type="PANTHER" id="PTHR46104">
    <property type="entry name" value="GENE 9195-RELATED-RELATED"/>
    <property type="match status" value="1"/>
</dbReference>
<reference evidence="1 2" key="1">
    <citation type="submission" date="2012-04" db="EMBL/GenBank/DDBJ databases">
        <title>The Genome Sequence of Saprolegnia declina VS20.</title>
        <authorList>
            <consortium name="The Broad Institute Genome Sequencing Platform"/>
            <person name="Russ C."/>
            <person name="Nusbaum C."/>
            <person name="Tyler B."/>
            <person name="van West P."/>
            <person name="Dieguez-Uribeondo J."/>
            <person name="de Bruijn I."/>
            <person name="Tripathy S."/>
            <person name="Jiang R."/>
            <person name="Young S.K."/>
            <person name="Zeng Q."/>
            <person name="Gargeya S."/>
            <person name="Fitzgerald M."/>
            <person name="Haas B."/>
            <person name="Abouelleil A."/>
            <person name="Alvarado L."/>
            <person name="Arachchi H.M."/>
            <person name="Berlin A."/>
            <person name="Chapman S.B."/>
            <person name="Goldberg J."/>
            <person name="Griggs A."/>
            <person name="Gujja S."/>
            <person name="Hansen M."/>
            <person name="Howarth C."/>
            <person name="Imamovic A."/>
            <person name="Larimer J."/>
            <person name="McCowen C."/>
            <person name="Montmayeur A."/>
            <person name="Murphy C."/>
            <person name="Neiman D."/>
            <person name="Pearson M."/>
            <person name="Priest M."/>
            <person name="Roberts A."/>
            <person name="Saif S."/>
            <person name="Shea T."/>
            <person name="Sisk P."/>
            <person name="Sykes S."/>
            <person name="Wortman J."/>
            <person name="Nusbaum C."/>
            <person name="Birren B."/>
        </authorList>
    </citation>
    <scope>NUCLEOTIDE SEQUENCE [LARGE SCALE GENOMIC DNA]</scope>
    <source>
        <strain evidence="1 2">VS20</strain>
    </source>
</reference>
<protein>
    <recommendedName>
        <fullName evidence="3">Tyrosine-protein kinase ephrin type A/B receptor-like domain-containing protein</fullName>
    </recommendedName>
</protein>
<accession>T0PUU4</accession>
<dbReference type="InterPro" id="IPR009030">
    <property type="entry name" value="Growth_fac_rcpt_cys_sf"/>
</dbReference>
<dbReference type="VEuPathDB" id="FungiDB:SDRG_17328"/>
<dbReference type="GeneID" id="19958055"/>
<evidence type="ECO:0000313" key="1">
    <source>
        <dbReference type="EMBL" id="EQC24780.1"/>
    </source>
</evidence>
<dbReference type="STRING" id="1156394.T0PUU4"/>
<dbReference type="AlphaFoldDB" id="T0PUU4"/>
<gene>
    <name evidence="1" type="ORF">SDRG_17328</name>
</gene>
<dbReference type="InParanoid" id="T0PUU4"/>
<dbReference type="OrthoDB" id="78979at2759"/>
<dbReference type="Proteomes" id="UP000030762">
    <property type="component" value="Unassembled WGS sequence"/>
</dbReference>
<keyword evidence="2" id="KW-1185">Reference proteome</keyword>
<name>T0PUU4_SAPDV</name>
<feature type="non-terminal residue" evidence="1">
    <location>
        <position position="549"/>
    </location>
</feature>
<dbReference type="OMA" id="EGHYCAG"/>
<dbReference type="eggNOG" id="ENOG502QT6K">
    <property type="taxonomic scope" value="Eukaryota"/>
</dbReference>
<dbReference type="SMART" id="SM01411">
    <property type="entry name" value="Ephrin_rec_like"/>
    <property type="match status" value="6"/>
</dbReference>
<organism evidence="1 2">
    <name type="scientific">Saprolegnia diclina (strain VS20)</name>
    <dbReference type="NCBI Taxonomy" id="1156394"/>
    <lineage>
        <taxon>Eukaryota</taxon>
        <taxon>Sar</taxon>
        <taxon>Stramenopiles</taxon>
        <taxon>Oomycota</taxon>
        <taxon>Saprolegniomycetes</taxon>
        <taxon>Saprolegniales</taxon>
        <taxon>Saprolegniaceae</taxon>
        <taxon>Saprolegnia</taxon>
    </lineage>
</organism>